<reference evidence="1" key="1">
    <citation type="submission" date="2021-03" db="EMBL/GenBank/DDBJ databases">
        <authorList>
            <consortium name="DOE Joint Genome Institute"/>
            <person name="Ahrendt S."/>
            <person name="Looney B.P."/>
            <person name="Miyauchi S."/>
            <person name="Morin E."/>
            <person name="Drula E."/>
            <person name="Courty P.E."/>
            <person name="Chicoki N."/>
            <person name="Fauchery L."/>
            <person name="Kohler A."/>
            <person name="Kuo A."/>
            <person name="Labutti K."/>
            <person name="Pangilinan J."/>
            <person name="Lipzen A."/>
            <person name="Riley R."/>
            <person name="Andreopoulos W."/>
            <person name="He G."/>
            <person name="Johnson J."/>
            <person name="Barry K.W."/>
            <person name="Grigoriev I.V."/>
            <person name="Nagy L."/>
            <person name="Hibbett D."/>
            <person name="Henrissat B."/>
            <person name="Matheny P.B."/>
            <person name="Labbe J."/>
            <person name="Martin F."/>
        </authorList>
    </citation>
    <scope>NUCLEOTIDE SEQUENCE</scope>
    <source>
        <strain evidence="1">HHB10654</strain>
    </source>
</reference>
<proteinExistence type="predicted"/>
<sequence>MSASDDTDSLAELRALADIIKTSVERIEQAVNAHSLAFPSPQTPFSPASEAARNLPEVVAAGSLITAAASQLSTLVRPPPLTIISLAMQFHVSTAVRTAVDTHVAETLRDAGPQGLHIKDIAKPTNADPGKLARILRLLATNHVFVEVSPDVFAQNRLSSLLDSGKSVDSMLKSPETRFLGTLGFTAVIGHVTDEAFKSSSYLTETLLDPEFGHSAEPSKTAFNKAFNEERDLWHFYERPGNEFRLSRFGSAMDGTKNLAPAGAILDGYDWHGLKEGALVVDCGGGVGSQSLTLAMNHPHLRFIIQDRAPVVEEAVKFWNENLPGVLESGRVKLQVHDFFSPQPVKNADVFLIRMILHDWSDEFSLKILRSLRSAATPDTRLVVVDQLMSYACEEEALKEIPGALLPVPPAPLLPNLGQASSIAYYTDLQMMGFFNAQERTVTQVKELLAQAGWKLLAVHHGAPFAISSQKAIAAPM</sequence>
<accession>A0ACB8SUV1</accession>
<dbReference type="EMBL" id="MU277222">
    <property type="protein sequence ID" value="KAI0059905.1"/>
    <property type="molecule type" value="Genomic_DNA"/>
</dbReference>
<protein>
    <submittedName>
        <fullName evidence="1">O-methyltransferase</fullName>
    </submittedName>
</protein>
<dbReference type="Proteomes" id="UP000814140">
    <property type="component" value="Unassembled WGS sequence"/>
</dbReference>
<organism evidence="1 2">
    <name type="scientific">Artomyces pyxidatus</name>
    <dbReference type="NCBI Taxonomy" id="48021"/>
    <lineage>
        <taxon>Eukaryota</taxon>
        <taxon>Fungi</taxon>
        <taxon>Dikarya</taxon>
        <taxon>Basidiomycota</taxon>
        <taxon>Agaricomycotina</taxon>
        <taxon>Agaricomycetes</taxon>
        <taxon>Russulales</taxon>
        <taxon>Auriscalpiaceae</taxon>
        <taxon>Artomyces</taxon>
    </lineage>
</organism>
<keyword evidence="2" id="KW-1185">Reference proteome</keyword>
<name>A0ACB8SUV1_9AGAM</name>
<reference evidence="1" key="2">
    <citation type="journal article" date="2022" name="New Phytol.">
        <title>Evolutionary transition to the ectomycorrhizal habit in the genomes of a hyperdiverse lineage of mushroom-forming fungi.</title>
        <authorList>
            <person name="Looney B."/>
            <person name="Miyauchi S."/>
            <person name="Morin E."/>
            <person name="Drula E."/>
            <person name="Courty P.E."/>
            <person name="Kohler A."/>
            <person name="Kuo A."/>
            <person name="LaButti K."/>
            <person name="Pangilinan J."/>
            <person name="Lipzen A."/>
            <person name="Riley R."/>
            <person name="Andreopoulos W."/>
            <person name="He G."/>
            <person name="Johnson J."/>
            <person name="Nolan M."/>
            <person name="Tritt A."/>
            <person name="Barry K.W."/>
            <person name="Grigoriev I.V."/>
            <person name="Nagy L.G."/>
            <person name="Hibbett D."/>
            <person name="Henrissat B."/>
            <person name="Matheny P.B."/>
            <person name="Labbe J."/>
            <person name="Martin F.M."/>
        </authorList>
    </citation>
    <scope>NUCLEOTIDE SEQUENCE</scope>
    <source>
        <strain evidence="1">HHB10654</strain>
    </source>
</reference>
<gene>
    <name evidence="1" type="ORF">BV25DRAFT_1859616</name>
</gene>
<comment type="caution">
    <text evidence="1">The sequence shown here is derived from an EMBL/GenBank/DDBJ whole genome shotgun (WGS) entry which is preliminary data.</text>
</comment>
<evidence type="ECO:0000313" key="2">
    <source>
        <dbReference type="Proteomes" id="UP000814140"/>
    </source>
</evidence>
<evidence type="ECO:0000313" key="1">
    <source>
        <dbReference type="EMBL" id="KAI0059905.1"/>
    </source>
</evidence>